<dbReference type="InterPro" id="IPR051534">
    <property type="entry name" value="CBASS_pafABC_assoc_protein"/>
</dbReference>
<dbReference type="PANTHER" id="PTHR34580">
    <property type="match status" value="1"/>
</dbReference>
<proteinExistence type="predicted"/>
<dbReference type="Pfam" id="PF25583">
    <property type="entry name" value="WCX"/>
    <property type="match status" value="1"/>
</dbReference>
<accession>A0A7H9DQ03</accession>
<dbReference type="InterPro" id="IPR057727">
    <property type="entry name" value="WCX_dom"/>
</dbReference>
<feature type="domain" description="WCX" evidence="2">
    <location>
        <begin position="222"/>
        <end position="295"/>
    </location>
</feature>
<dbReference type="AlphaFoldDB" id="A0A7H9DQ03"/>
<reference evidence="3 4" key="1">
    <citation type="submission" date="2019-06" db="EMBL/GenBank/DDBJ databases">
        <title>Emergence of pandrug resistant Empedobacter falsenii in China.</title>
        <authorList>
            <person name="Dong N."/>
            <person name="Chen S."/>
            <person name="Zhang R."/>
        </authorList>
    </citation>
    <scope>NUCLEOTIDE SEQUENCE [LARGE SCALE GENOMIC DNA]</scope>
    <source>
        <strain evidence="3 4">1681-1</strain>
    </source>
</reference>
<evidence type="ECO:0000313" key="3">
    <source>
        <dbReference type="EMBL" id="QLL57194.1"/>
    </source>
</evidence>
<dbReference type="RefSeq" id="WP_180906059.1">
    <property type="nucleotide sequence ID" value="NZ_CP040908.1"/>
</dbReference>
<dbReference type="InterPro" id="IPR026881">
    <property type="entry name" value="WYL_dom"/>
</dbReference>
<dbReference type="KEGG" id="efal:FH779_03420"/>
<evidence type="ECO:0000259" key="1">
    <source>
        <dbReference type="Pfam" id="PF13280"/>
    </source>
</evidence>
<organism evidence="3 4">
    <name type="scientific">Empedobacter falsenii</name>
    <dbReference type="NCBI Taxonomy" id="343874"/>
    <lineage>
        <taxon>Bacteria</taxon>
        <taxon>Pseudomonadati</taxon>
        <taxon>Bacteroidota</taxon>
        <taxon>Flavobacteriia</taxon>
        <taxon>Flavobacteriales</taxon>
        <taxon>Weeksellaceae</taxon>
        <taxon>Empedobacter</taxon>
    </lineage>
</organism>
<feature type="domain" description="WYL" evidence="1">
    <location>
        <begin position="125"/>
        <end position="190"/>
    </location>
</feature>
<dbReference type="PROSITE" id="PS52050">
    <property type="entry name" value="WYL"/>
    <property type="match status" value="1"/>
</dbReference>
<dbReference type="Proteomes" id="UP000510643">
    <property type="component" value="Chromosome"/>
</dbReference>
<gene>
    <name evidence="3" type="ORF">FH779_03420</name>
</gene>
<dbReference type="Pfam" id="PF13280">
    <property type="entry name" value="WYL"/>
    <property type="match status" value="1"/>
</dbReference>
<evidence type="ECO:0000313" key="4">
    <source>
        <dbReference type="Proteomes" id="UP000510643"/>
    </source>
</evidence>
<evidence type="ECO:0000259" key="2">
    <source>
        <dbReference type="Pfam" id="PF25583"/>
    </source>
</evidence>
<dbReference type="PANTHER" id="PTHR34580:SF9">
    <property type="entry name" value="SLL5097 PROTEIN"/>
    <property type="match status" value="1"/>
</dbReference>
<keyword evidence="4" id="KW-1185">Reference proteome</keyword>
<dbReference type="EMBL" id="CP040908">
    <property type="protein sequence ID" value="QLL57194.1"/>
    <property type="molecule type" value="Genomic_DNA"/>
</dbReference>
<protein>
    <submittedName>
        <fullName evidence="3">WYL domain-containing protein</fullName>
    </submittedName>
</protein>
<sequence>MKKDFFLTRYALIIKRLERSAATYEGIEDYLLNSFEFQDAEVYTYSKRTLQRDLRAIQNLFNIEIINDRSNLFKYTIVSRPIMEVDEYNQRLLESYQIINTLNTYPDFEDYVFLESRKHRGINSFYELLHAIRNRKVIQFSYHNYLKNTFTERKVHPLILKESKDRWYLVALDKKDEQVKCFGLDRISNLSLFDATFKKYEMDFKTYFKYAFGIICFQDQKPYRIVLECSQNQKEYIKSFPLHDSQIIVEETTQKCVFEMLLYPSYDFMQEILSYGKEVKVLEPPILINQIKEQLIASCQNYQIL</sequence>
<name>A0A7H9DQ03_9FLAO</name>
<dbReference type="GeneID" id="78400486"/>